<accession>A0ABT0BGL2</accession>
<dbReference type="InterPro" id="IPR023214">
    <property type="entry name" value="HAD_sf"/>
</dbReference>
<dbReference type="RefSeq" id="WP_244022763.1">
    <property type="nucleotide sequence ID" value="NZ_JALHLF010000082.1"/>
</dbReference>
<dbReference type="NCBIfam" id="TIGR01689">
    <property type="entry name" value="EcbF-BcbF"/>
    <property type="match status" value="1"/>
</dbReference>
<dbReference type="SUPFAM" id="SSF56784">
    <property type="entry name" value="HAD-like"/>
    <property type="match status" value="1"/>
</dbReference>
<name>A0ABT0BGL2_9SPHN</name>
<keyword evidence="2" id="KW-1185">Reference proteome</keyword>
<dbReference type="Gene3D" id="3.40.50.1000">
    <property type="entry name" value="HAD superfamily/HAD-like"/>
    <property type="match status" value="1"/>
</dbReference>
<gene>
    <name evidence="1" type="ORF">MTR62_16005</name>
</gene>
<organism evidence="1 2">
    <name type="scientific">Novosphingobium organovorum</name>
    <dbReference type="NCBI Taxonomy" id="2930092"/>
    <lineage>
        <taxon>Bacteria</taxon>
        <taxon>Pseudomonadati</taxon>
        <taxon>Pseudomonadota</taxon>
        <taxon>Alphaproteobacteria</taxon>
        <taxon>Sphingomonadales</taxon>
        <taxon>Sphingomonadaceae</taxon>
        <taxon>Novosphingobium</taxon>
    </lineage>
</organism>
<dbReference type="InterPro" id="IPR010039">
    <property type="entry name" value="EcbF_BcbF"/>
</dbReference>
<dbReference type="Proteomes" id="UP001162881">
    <property type="component" value="Unassembled WGS sequence"/>
</dbReference>
<dbReference type="EMBL" id="JALHLF010000082">
    <property type="protein sequence ID" value="MCJ2184183.1"/>
    <property type="molecule type" value="Genomic_DNA"/>
</dbReference>
<proteinExistence type="predicted"/>
<evidence type="ECO:0000313" key="2">
    <source>
        <dbReference type="Proteomes" id="UP001162881"/>
    </source>
</evidence>
<reference evidence="1" key="1">
    <citation type="submission" date="2022-03" db="EMBL/GenBank/DDBJ databases">
        <title>Identification of a novel bacterium isolated from mangrove sediments.</title>
        <authorList>
            <person name="Pan X."/>
        </authorList>
    </citation>
    <scope>NUCLEOTIDE SEQUENCE</scope>
    <source>
        <strain evidence="1">B1949</strain>
    </source>
</reference>
<evidence type="ECO:0000313" key="1">
    <source>
        <dbReference type="EMBL" id="MCJ2184183.1"/>
    </source>
</evidence>
<comment type="caution">
    <text evidence="1">The sequence shown here is derived from an EMBL/GenBank/DDBJ whole genome shotgun (WGS) entry which is preliminary data.</text>
</comment>
<dbReference type="InterPro" id="IPR036412">
    <property type="entry name" value="HAD-like_sf"/>
</dbReference>
<sequence>MPSIVMDLDGTLTIEDPARSYSEVEPNWPVVEQVRAYKAKGFKVIIFTARQMRTHAGSVGKINATTLPVAIEWLNRHEIPFDEIHVGKPWPEHDGFYVDDRAIRPEEFLRLSHEEIMTLTGRR</sequence>
<protein>
    <submittedName>
        <fullName evidence="1">Capsular biosynthesis protein</fullName>
    </submittedName>
</protein>